<evidence type="ECO:0000313" key="1">
    <source>
        <dbReference type="EMBL" id="TNJ38259.1"/>
    </source>
</evidence>
<protein>
    <submittedName>
        <fullName evidence="1">Uncharacterized protein</fullName>
    </submittedName>
</protein>
<accession>A0A5C4S5E3</accession>
<name>A0A5C4S5E3_CHLTI</name>
<proteinExistence type="predicted"/>
<keyword evidence="2" id="KW-1185">Reference proteome</keyword>
<dbReference type="AlphaFoldDB" id="A0A5C4S5E3"/>
<organism evidence="1 2">
    <name type="scientific">Chlorobaculum thiosulfatiphilum</name>
    <name type="common">Chlorobium limicola f.sp. thiosulfatophilum</name>
    <dbReference type="NCBI Taxonomy" id="115852"/>
    <lineage>
        <taxon>Bacteria</taxon>
        <taxon>Pseudomonadati</taxon>
        <taxon>Chlorobiota</taxon>
        <taxon>Chlorobiia</taxon>
        <taxon>Chlorobiales</taxon>
        <taxon>Chlorobiaceae</taxon>
        <taxon>Chlorobaculum</taxon>
    </lineage>
</organism>
<sequence length="112" mass="12611">MTDFMGASKKCHERPECKADAAQKPECQTEREDFEHYPNTQYVFRAAVIKTRIFARKFSVIGSLTASRFYESSLPARRAGECSSGTPLAATTFRKNQERAVSEKPCLTEPNV</sequence>
<dbReference type="Proteomes" id="UP000308271">
    <property type="component" value="Unassembled WGS sequence"/>
</dbReference>
<gene>
    <name evidence="1" type="ORF">FGF66_09700</name>
</gene>
<comment type="caution">
    <text evidence="1">The sequence shown here is derived from an EMBL/GenBank/DDBJ whole genome shotgun (WGS) entry which is preliminary data.</text>
</comment>
<dbReference type="EMBL" id="VDCH01000023">
    <property type="protein sequence ID" value="TNJ38259.1"/>
    <property type="molecule type" value="Genomic_DNA"/>
</dbReference>
<reference evidence="1 2" key="1">
    <citation type="submission" date="2019-05" db="EMBL/GenBank/DDBJ databases">
        <title>Draft Whole-Genome sequence of the green sulfur bacterium Chlorobaculum thiosulfatiphilum DSM 249.</title>
        <authorList>
            <person name="Meyer T.E."/>
            <person name="Kyndt J.A."/>
        </authorList>
    </citation>
    <scope>NUCLEOTIDE SEQUENCE [LARGE SCALE GENOMIC DNA]</scope>
    <source>
        <strain evidence="1 2">DSM 249</strain>
    </source>
</reference>
<evidence type="ECO:0000313" key="2">
    <source>
        <dbReference type="Proteomes" id="UP000308271"/>
    </source>
</evidence>
<dbReference type="RefSeq" id="WP_139457448.1">
    <property type="nucleotide sequence ID" value="NZ_VDCH01000023.1"/>
</dbReference>